<proteinExistence type="predicted"/>
<sequence length="367" mass="39862">MAHNNIERRAWPGGTVAPHDFPTDVQRLIFEIAARRDGRCALQLVLVARHVRSWIDPILYECIIVRTQHEASALLETMCTKPPGFFDGPVRALAFGSTITFQQAKPILATSSSHITDFAVWGESRNPSVFLPFVRSTTLRRLSLRAQNAAELNIPPAVLSELTHLVVLGGPYSWYHLRNAIHIVKACASVGDAGASASAPVTGPTAPTAAPASDTAAATRMFQSLTHFGVCSQNWGSTQAILKVAKHLKYFAVLVPPHYKAAPTIRQRIAELGDRRVVLVEYEQTVGSWEVDVRGGASVWDKVERLVGEGRFSERAEDTWGELGEGGLKVAVHVAAGEKPRTGLRSGTFESLFFFGVACGVCVESLV</sequence>
<name>A0A9P5Y644_9AGAR</name>
<evidence type="ECO:0000313" key="2">
    <source>
        <dbReference type="Proteomes" id="UP000807353"/>
    </source>
</evidence>
<accession>A0A9P5Y644</accession>
<protein>
    <submittedName>
        <fullName evidence="1">Uncharacterized protein</fullName>
    </submittedName>
</protein>
<dbReference type="Proteomes" id="UP000807353">
    <property type="component" value="Unassembled WGS sequence"/>
</dbReference>
<keyword evidence="2" id="KW-1185">Reference proteome</keyword>
<dbReference type="EMBL" id="MU150273">
    <property type="protein sequence ID" value="KAF9462356.1"/>
    <property type="molecule type" value="Genomic_DNA"/>
</dbReference>
<dbReference type="AlphaFoldDB" id="A0A9P5Y644"/>
<reference evidence="1" key="1">
    <citation type="submission" date="2020-11" db="EMBL/GenBank/DDBJ databases">
        <authorList>
            <consortium name="DOE Joint Genome Institute"/>
            <person name="Ahrendt S."/>
            <person name="Riley R."/>
            <person name="Andreopoulos W."/>
            <person name="Labutti K."/>
            <person name="Pangilinan J."/>
            <person name="Ruiz-Duenas F.J."/>
            <person name="Barrasa J.M."/>
            <person name="Sanchez-Garcia M."/>
            <person name="Camarero S."/>
            <person name="Miyauchi S."/>
            <person name="Serrano A."/>
            <person name="Linde D."/>
            <person name="Babiker R."/>
            <person name="Drula E."/>
            <person name="Ayuso-Fernandez I."/>
            <person name="Pacheco R."/>
            <person name="Padilla G."/>
            <person name="Ferreira P."/>
            <person name="Barriuso J."/>
            <person name="Kellner H."/>
            <person name="Castanera R."/>
            <person name="Alfaro M."/>
            <person name="Ramirez L."/>
            <person name="Pisabarro A.G."/>
            <person name="Kuo A."/>
            <person name="Tritt A."/>
            <person name="Lipzen A."/>
            <person name="He G."/>
            <person name="Yan M."/>
            <person name="Ng V."/>
            <person name="Cullen D."/>
            <person name="Martin F."/>
            <person name="Rosso M.-N."/>
            <person name="Henrissat B."/>
            <person name="Hibbett D."/>
            <person name="Martinez A.T."/>
            <person name="Grigoriev I.V."/>
        </authorList>
    </citation>
    <scope>NUCLEOTIDE SEQUENCE</scope>
    <source>
        <strain evidence="1">CBS 247.69</strain>
    </source>
</reference>
<comment type="caution">
    <text evidence="1">The sequence shown here is derived from an EMBL/GenBank/DDBJ whole genome shotgun (WGS) entry which is preliminary data.</text>
</comment>
<evidence type="ECO:0000313" key="1">
    <source>
        <dbReference type="EMBL" id="KAF9462356.1"/>
    </source>
</evidence>
<dbReference type="OrthoDB" id="3145912at2759"/>
<organism evidence="1 2">
    <name type="scientific">Collybia nuda</name>
    <dbReference type="NCBI Taxonomy" id="64659"/>
    <lineage>
        <taxon>Eukaryota</taxon>
        <taxon>Fungi</taxon>
        <taxon>Dikarya</taxon>
        <taxon>Basidiomycota</taxon>
        <taxon>Agaricomycotina</taxon>
        <taxon>Agaricomycetes</taxon>
        <taxon>Agaricomycetidae</taxon>
        <taxon>Agaricales</taxon>
        <taxon>Tricholomatineae</taxon>
        <taxon>Clitocybaceae</taxon>
        <taxon>Collybia</taxon>
    </lineage>
</organism>
<gene>
    <name evidence="1" type="ORF">BDZ94DRAFT_1166034</name>
</gene>